<feature type="compositionally biased region" description="Basic and acidic residues" evidence="8">
    <location>
        <begin position="640"/>
        <end position="656"/>
    </location>
</feature>
<keyword evidence="5" id="KW-0804">Transcription</keyword>
<evidence type="ECO:0000256" key="6">
    <source>
        <dbReference type="ARBA" id="ARBA00023242"/>
    </source>
</evidence>
<evidence type="ECO:0000313" key="11">
    <source>
        <dbReference type="Proteomes" id="UP001328107"/>
    </source>
</evidence>
<dbReference type="AlphaFoldDB" id="A0AAN4ZAA4"/>
<feature type="compositionally biased region" description="Basic and acidic residues" evidence="8">
    <location>
        <begin position="362"/>
        <end position="371"/>
    </location>
</feature>
<dbReference type="Gene3D" id="1.20.5.170">
    <property type="match status" value="1"/>
</dbReference>
<keyword evidence="6" id="KW-0539">Nucleus</keyword>
<feature type="region of interest" description="Disordered" evidence="8">
    <location>
        <begin position="138"/>
        <end position="201"/>
    </location>
</feature>
<evidence type="ECO:0000256" key="1">
    <source>
        <dbReference type="ARBA" id="ARBA00004167"/>
    </source>
</evidence>
<dbReference type="Pfam" id="PF00170">
    <property type="entry name" value="bZIP_1"/>
    <property type="match status" value="1"/>
</dbReference>
<feature type="region of interest" description="Disordered" evidence="8">
    <location>
        <begin position="353"/>
        <end position="382"/>
    </location>
</feature>
<dbReference type="PROSITE" id="PS50217">
    <property type="entry name" value="BZIP"/>
    <property type="match status" value="1"/>
</dbReference>
<comment type="subcellular location">
    <subcellularLocation>
        <location evidence="1">Membrane</location>
        <topology evidence="1">Single-pass membrane protein</topology>
    </subcellularLocation>
</comment>
<evidence type="ECO:0000256" key="2">
    <source>
        <dbReference type="ARBA" id="ARBA00009050"/>
    </source>
</evidence>
<feature type="region of interest" description="Disordered" evidence="8">
    <location>
        <begin position="591"/>
        <end position="656"/>
    </location>
</feature>
<dbReference type="GO" id="GO:0000978">
    <property type="term" value="F:RNA polymerase II cis-regulatory region sequence-specific DNA binding"/>
    <property type="evidence" value="ECO:0007669"/>
    <property type="project" value="TreeGrafter"/>
</dbReference>
<proteinExistence type="inferred from homology"/>
<name>A0AAN4ZAA4_9BILA</name>
<keyword evidence="3" id="KW-0805">Transcription regulation</keyword>
<evidence type="ECO:0000256" key="8">
    <source>
        <dbReference type="SAM" id="MobiDB-lite"/>
    </source>
</evidence>
<evidence type="ECO:0000256" key="7">
    <source>
        <dbReference type="SAM" id="Coils"/>
    </source>
</evidence>
<feature type="compositionally biased region" description="Polar residues" evidence="8">
    <location>
        <begin position="614"/>
        <end position="623"/>
    </location>
</feature>
<evidence type="ECO:0000256" key="4">
    <source>
        <dbReference type="ARBA" id="ARBA00023125"/>
    </source>
</evidence>
<feature type="compositionally biased region" description="Basic residues" evidence="8">
    <location>
        <begin position="629"/>
        <end position="639"/>
    </location>
</feature>
<dbReference type="GO" id="GO:0030968">
    <property type="term" value="P:endoplasmic reticulum unfolded protein response"/>
    <property type="evidence" value="ECO:0007669"/>
    <property type="project" value="TreeGrafter"/>
</dbReference>
<accession>A0AAN4ZAA4</accession>
<comment type="caution">
    <text evidence="10">The sequence shown here is derived from an EMBL/GenBank/DDBJ whole genome shotgun (WGS) entry which is preliminary data.</text>
</comment>
<evidence type="ECO:0000256" key="3">
    <source>
        <dbReference type="ARBA" id="ARBA00023015"/>
    </source>
</evidence>
<comment type="similarity">
    <text evidence="2">Belongs to the bZIP family. ATF subfamily.</text>
</comment>
<feature type="non-terminal residue" evidence="10">
    <location>
        <position position="1"/>
    </location>
</feature>
<feature type="region of interest" description="Disordered" evidence="8">
    <location>
        <begin position="60"/>
        <end position="84"/>
    </location>
</feature>
<sequence>RIAGMESSAFDELLKLGGELQVDYPYMIDEDDQMMPFDGAIDSDSLSLLVSDLDAPFSTASSYSGMASQSSSSSPAASSHSSSANRFPYQEMLADSSPFALESPPPMHNDPMMMSMGGGGGEMMAGAPNGYYEDYASPSGTYSSSDDSGHHSPTNPPVDQPLYDLEAGWHDYGGYSQQQQHHHLQRRSSSEDSEFAAPAAPAARRVLRLQPQQHASPHAADFPPTHIAAPVVQQTRQSQQPAKVIYSPPLHQQNHQPRPATSRVAPPAKVVLKRPHQPQQHTVRVVHPPAAMTAAAAAPTVSYHPVVVQQQTTTRSIPKSATVLYARTAPCLQLVSQNGTTALLAPIKMEPREEINEEEDQEYFRKQEDRKQKNRAAAQQSRLRRRCELDELRTRVTELTEVNRELEEENGRLKRRVKELESSHAPWAPPRKRVAVAGAAATCLMVFVMMFAFQATPIDRSFSPLSLPIPVSRQISETAVHSRVVRDTSAEVAPKSRALLAIEDYEEGEGTKESDELDAYAERLARSRNETMQAGKEKEGCGEKGTKRYPNQTETIRLNSELNAWVESHDLVEWESGLQGGRRMFTLSGLGKRRREEKREAVNGTVSPFDASHSRVNLANGTMTERGGAQRKKLPKKKSPRGEAKREAAKERAMRDRAWKHLDMVSPGLREHGPENNPDWSEQERLNHRRLVGGVGEKERRESYDRLAAAVQQRTDTLYVVAMRDYLLLPAIERNATSRPRVSIILPAVINGTMTTANNQVMLMRLDLDVVGTGLLHLAEGLLPVFHNLSIY</sequence>
<dbReference type="PROSITE" id="PS00036">
    <property type="entry name" value="BZIP_BASIC"/>
    <property type="match status" value="1"/>
</dbReference>
<feature type="domain" description="BZIP" evidence="9">
    <location>
        <begin position="366"/>
        <end position="422"/>
    </location>
</feature>
<feature type="coiled-coil region" evidence="7">
    <location>
        <begin position="389"/>
        <end position="423"/>
    </location>
</feature>
<keyword evidence="7" id="KW-0175">Coiled coil</keyword>
<dbReference type="Proteomes" id="UP001328107">
    <property type="component" value="Unassembled WGS sequence"/>
</dbReference>
<dbReference type="CDD" id="cd14686">
    <property type="entry name" value="bZIP"/>
    <property type="match status" value="1"/>
</dbReference>
<organism evidence="10 11">
    <name type="scientific">Pristionchus mayeri</name>
    <dbReference type="NCBI Taxonomy" id="1317129"/>
    <lineage>
        <taxon>Eukaryota</taxon>
        <taxon>Metazoa</taxon>
        <taxon>Ecdysozoa</taxon>
        <taxon>Nematoda</taxon>
        <taxon>Chromadorea</taxon>
        <taxon>Rhabditida</taxon>
        <taxon>Rhabditina</taxon>
        <taxon>Diplogasteromorpha</taxon>
        <taxon>Diplogasteroidea</taxon>
        <taxon>Neodiplogasteridae</taxon>
        <taxon>Pristionchus</taxon>
    </lineage>
</organism>
<dbReference type="PANTHER" id="PTHR46164">
    <property type="entry name" value="ATF6, ISOFORM C"/>
    <property type="match status" value="1"/>
</dbReference>
<dbReference type="InterPro" id="IPR051882">
    <property type="entry name" value="ATF_bZIP_TF"/>
</dbReference>
<protein>
    <recommendedName>
        <fullName evidence="9">BZIP domain-containing protein</fullName>
    </recommendedName>
</protein>
<dbReference type="SMART" id="SM00338">
    <property type="entry name" value="BRLZ"/>
    <property type="match status" value="1"/>
</dbReference>
<dbReference type="GO" id="GO:0005634">
    <property type="term" value="C:nucleus"/>
    <property type="evidence" value="ECO:0007669"/>
    <property type="project" value="TreeGrafter"/>
</dbReference>
<gene>
    <name evidence="10" type="ORF">PMAYCL1PPCAC_04300</name>
</gene>
<keyword evidence="11" id="KW-1185">Reference proteome</keyword>
<keyword evidence="4" id="KW-0238">DNA-binding</keyword>
<evidence type="ECO:0000259" key="9">
    <source>
        <dbReference type="PROSITE" id="PS50217"/>
    </source>
</evidence>
<reference evidence="11" key="1">
    <citation type="submission" date="2022-10" db="EMBL/GenBank/DDBJ databases">
        <title>Genome assembly of Pristionchus species.</title>
        <authorList>
            <person name="Yoshida K."/>
            <person name="Sommer R.J."/>
        </authorList>
    </citation>
    <scope>NUCLEOTIDE SEQUENCE [LARGE SCALE GENOMIC DNA]</scope>
    <source>
        <strain evidence="11">RS5460</strain>
    </source>
</reference>
<dbReference type="PANTHER" id="PTHR46164:SF3">
    <property type="entry name" value="ATF6, ISOFORM C"/>
    <property type="match status" value="1"/>
</dbReference>
<dbReference type="GO" id="GO:0000981">
    <property type="term" value="F:DNA-binding transcription factor activity, RNA polymerase II-specific"/>
    <property type="evidence" value="ECO:0007669"/>
    <property type="project" value="TreeGrafter"/>
</dbReference>
<evidence type="ECO:0000313" key="10">
    <source>
        <dbReference type="EMBL" id="GMR34105.1"/>
    </source>
</evidence>
<dbReference type="InterPro" id="IPR046347">
    <property type="entry name" value="bZIP_sf"/>
</dbReference>
<dbReference type="GO" id="GO:0016020">
    <property type="term" value="C:membrane"/>
    <property type="evidence" value="ECO:0007669"/>
    <property type="project" value="UniProtKB-SubCell"/>
</dbReference>
<dbReference type="InterPro" id="IPR004827">
    <property type="entry name" value="bZIP"/>
</dbReference>
<dbReference type="SUPFAM" id="SSF57959">
    <property type="entry name" value="Leucine zipper domain"/>
    <property type="match status" value="1"/>
</dbReference>
<evidence type="ECO:0000256" key="5">
    <source>
        <dbReference type="ARBA" id="ARBA00023163"/>
    </source>
</evidence>
<dbReference type="EMBL" id="BTRK01000001">
    <property type="protein sequence ID" value="GMR34105.1"/>
    <property type="molecule type" value="Genomic_DNA"/>
</dbReference>